<name>A0ABU0CTS3_9BACI</name>
<dbReference type="InterPro" id="IPR007353">
    <property type="entry name" value="DUF421"/>
</dbReference>
<dbReference type="Proteomes" id="UP001232445">
    <property type="component" value="Unassembled WGS sequence"/>
</dbReference>
<evidence type="ECO:0000256" key="3">
    <source>
        <dbReference type="ARBA" id="ARBA00022475"/>
    </source>
</evidence>
<dbReference type="Gene3D" id="3.30.240.20">
    <property type="entry name" value="bsu07140 like domains"/>
    <property type="match status" value="2"/>
</dbReference>
<comment type="subcellular location">
    <subcellularLocation>
        <location evidence="1">Cell membrane</location>
        <topology evidence="1">Multi-pass membrane protein</topology>
    </subcellularLocation>
</comment>
<dbReference type="PANTHER" id="PTHR34582:SF5">
    <property type="entry name" value="UPF0702 TRANSMEMBRANE PROTEIN YETF"/>
    <property type="match status" value="1"/>
</dbReference>
<sequence>MEEIDMSLMAVKILVGFFTLFLMTKLLGKTSINQLTPFHFIFALVLGELLGNSIYEDKIKLVHFLFAAGLWTSCLWGVERLTQRKKSTRAFWIGNPDIVIRDGIIDRNVLLKNKLDVNQLLSLLRQSDVFSVREVKYGILEPNGTISVLRKSMYQKPNKLDLNLPQSPVNLPITLIIDGEVLWDNLQQRGFDQLWLKNQLRTHGFDDEKGVFYAEWRDGEGIHISPKIISHD</sequence>
<reference evidence="10 11" key="1">
    <citation type="submission" date="2023-07" db="EMBL/GenBank/DDBJ databases">
        <title>Genomic Encyclopedia of Type Strains, Phase IV (KMG-IV): sequencing the most valuable type-strain genomes for metagenomic binning, comparative biology and taxonomic classification.</title>
        <authorList>
            <person name="Goeker M."/>
        </authorList>
    </citation>
    <scope>NUCLEOTIDE SEQUENCE [LARGE SCALE GENOMIC DNA]</scope>
    <source>
        <strain evidence="10 11">DSM 17740</strain>
    </source>
</reference>
<feature type="transmembrane region" description="Helical" evidence="7">
    <location>
        <begin position="61"/>
        <end position="78"/>
    </location>
</feature>
<evidence type="ECO:0000259" key="9">
    <source>
        <dbReference type="Pfam" id="PF20730"/>
    </source>
</evidence>
<evidence type="ECO:0000256" key="5">
    <source>
        <dbReference type="ARBA" id="ARBA00022989"/>
    </source>
</evidence>
<evidence type="ECO:0000313" key="11">
    <source>
        <dbReference type="Proteomes" id="UP001232445"/>
    </source>
</evidence>
<evidence type="ECO:0000259" key="8">
    <source>
        <dbReference type="Pfam" id="PF04239"/>
    </source>
</evidence>
<evidence type="ECO:0000313" key="10">
    <source>
        <dbReference type="EMBL" id="MDQ0339817.1"/>
    </source>
</evidence>
<dbReference type="PANTHER" id="PTHR34582">
    <property type="entry name" value="UPF0702 TRANSMEMBRANE PROTEIN YCAP"/>
    <property type="match status" value="1"/>
</dbReference>
<comment type="similarity">
    <text evidence="2">Belongs to the UPF0702 family.</text>
</comment>
<protein>
    <submittedName>
        <fullName evidence="10">Uncharacterized membrane protein YcaP (DUF421 family)</fullName>
    </submittedName>
</protein>
<keyword evidence="6 7" id="KW-0472">Membrane</keyword>
<dbReference type="RefSeq" id="WP_307340374.1">
    <property type="nucleotide sequence ID" value="NZ_JAUSUQ010000009.1"/>
</dbReference>
<dbReference type="Pfam" id="PF20730">
    <property type="entry name" value="YetF_N"/>
    <property type="match status" value="1"/>
</dbReference>
<dbReference type="Pfam" id="PF04239">
    <property type="entry name" value="DUF421"/>
    <property type="match status" value="1"/>
</dbReference>
<keyword evidence="11" id="KW-1185">Reference proteome</keyword>
<keyword evidence="5 7" id="KW-1133">Transmembrane helix</keyword>
<keyword evidence="4 7" id="KW-0812">Transmembrane</keyword>
<accession>A0ABU0CTS3</accession>
<dbReference type="EMBL" id="JAUSUQ010000009">
    <property type="protein sequence ID" value="MDQ0339817.1"/>
    <property type="molecule type" value="Genomic_DNA"/>
</dbReference>
<proteinExistence type="inferred from homology"/>
<evidence type="ECO:0000256" key="7">
    <source>
        <dbReference type="SAM" id="Phobius"/>
    </source>
</evidence>
<organism evidence="10 11">
    <name type="scientific">Caldalkalibacillus uzonensis</name>
    <dbReference type="NCBI Taxonomy" id="353224"/>
    <lineage>
        <taxon>Bacteria</taxon>
        <taxon>Bacillati</taxon>
        <taxon>Bacillota</taxon>
        <taxon>Bacilli</taxon>
        <taxon>Bacillales</taxon>
        <taxon>Bacillaceae</taxon>
        <taxon>Caldalkalibacillus</taxon>
    </lineage>
</organism>
<keyword evidence="3" id="KW-1003">Cell membrane</keyword>
<evidence type="ECO:0000256" key="1">
    <source>
        <dbReference type="ARBA" id="ARBA00004651"/>
    </source>
</evidence>
<evidence type="ECO:0000256" key="2">
    <source>
        <dbReference type="ARBA" id="ARBA00006448"/>
    </source>
</evidence>
<gene>
    <name evidence="10" type="ORF">J2S00_002610</name>
</gene>
<evidence type="ECO:0000256" key="4">
    <source>
        <dbReference type="ARBA" id="ARBA00022692"/>
    </source>
</evidence>
<feature type="domain" description="YetF-like N-terminal transmembrane" evidence="9">
    <location>
        <begin position="7"/>
        <end position="75"/>
    </location>
</feature>
<feature type="domain" description="YetF C-terminal" evidence="8">
    <location>
        <begin position="85"/>
        <end position="216"/>
    </location>
</feature>
<dbReference type="InterPro" id="IPR023090">
    <property type="entry name" value="UPF0702_alpha/beta_dom_sf"/>
</dbReference>
<dbReference type="InterPro" id="IPR048454">
    <property type="entry name" value="YetF_N"/>
</dbReference>
<evidence type="ECO:0000256" key="6">
    <source>
        <dbReference type="ARBA" id="ARBA00023136"/>
    </source>
</evidence>
<comment type="caution">
    <text evidence="10">The sequence shown here is derived from an EMBL/GenBank/DDBJ whole genome shotgun (WGS) entry which is preliminary data.</text>
</comment>